<dbReference type="RefSeq" id="XP_004488902.1">
    <property type="nucleotide sequence ID" value="XM_004488845.1"/>
</dbReference>
<evidence type="ECO:0000313" key="4">
    <source>
        <dbReference type="RefSeq" id="XP_004488902.1"/>
    </source>
</evidence>
<evidence type="ECO:0000259" key="2">
    <source>
        <dbReference type="Pfam" id="PF07727"/>
    </source>
</evidence>
<evidence type="ECO:0000256" key="1">
    <source>
        <dbReference type="SAM" id="MobiDB-lite"/>
    </source>
</evidence>
<dbReference type="eggNOG" id="KOG0017">
    <property type="taxonomic scope" value="Eukaryota"/>
</dbReference>
<dbReference type="STRING" id="3827.A0A1S2XG90"/>
<feature type="domain" description="Reverse transcriptase Ty1/copia-type" evidence="2">
    <location>
        <begin position="3"/>
        <end position="132"/>
    </location>
</feature>
<sequence>MRVFKNIQDENDIVVRNKARLVAQGYNQEKGIDFDETFSSIARLEAIHLLLAYACSTDFELLQIDVKSAFLNGYIDEEVYVKQAPDLEDFKNPSHVFKLKKTLYDLKQAPRTWYDRLSNFLCERVFEKDYSQLKINAPNPQIFPNSRKSPSSLISAMDARKRGSRTKHASSEQLQAYFQKGDLRQSSTAAHDEEAEETTSDDDHISNRMVINKFNSLQTFITGQFQSLGTSINIFQNFETILAQNHELMLNELNGLILKIDQLHDPKDDNL</sequence>
<reference evidence="4" key="2">
    <citation type="submission" date="2025-08" db="UniProtKB">
        <authorList>
            <consortium name="RefSeq"/>
        </authorList>
    </citation>
    <scope>IDENTIFICATION</scope>
    <source>
        <tissue evidence="4">Etiolated seedlings</tissue>
    </source>
</reference>
<gene>
    <name evidence="4" type="primary">LOC101501116</name>
</gene>
<dbReference type="OrthoDB" id="1436352at2759"/>
<evidence type="ECO:0000313" key="3">
    <source>
        <dbReference type="Proteomes" id="UP000087171"/>
    </source>
</evidence>
<dbReference type="InterPro" id="IPR013103">
    <property type="entry name" value="RVT_2"/>
</dbReference>
<organism evidence="3 4">
    <name type="scientific">Cicer arietinum</name>
    <name type="common">Chickpea</name>
    <name type="synonym">Garbanzo</name>
    <dbReference type="NCBI Taxonomy" id="3827"/>
    <lineage>
        <taxon>Eukaryota</taxon>
        <taxon>Viridiplantae</taxon>
        <taxon>Streptophyta</taxon>
        <taxon>Embryophyta</taxon>
        <taxon>Tracheophyta</taxon>
        <taxon>Spermatophyta</taxon>
        <taxon>Magnoliopsida</taxon>
        <taxon>eudicotyledons</taxon>
        <taxon>Gunneridae</taxon>
        <taxon>Pentapetalae</taxon>
        <taxon>rosids</taxon>
        <taxon>fabids</taxon>
        <taxon>Fabales</taxon>
        <taxon>Fabaceae</taxon>
        <taxon>Papilionoideae</taxon>
        <taxon>50 kb inversion clade</taxon>
        <taxon>NPAAA clade</taxon>
        <taxon>Hologalegina</taxon>
        <taxon>IRL clade</taxon>
        <taxon>Cicereae</taxon>
        <taxon>Cicer</taxon>
    </lineage>
</organism>
<protein>
    <submittedName>
        <fullName evidence="4">Uncharacterized protein LOC101501116</fullName>
    </submittedName>
</protein>
<dbReference type="Pfam" id="PF07727">
    <property type="entry name" value="RVT_2"/>
    <property type="match status" value="1"/>
</dbReference>
<accession>A0A1S2XG90</accession>
<dbReference type="SUPFAM" id="SSF56672">
    <property type="entry name" value="DNA/RNA polymerases"/>
    <property type="match status" value="1"/>
</dbReference>
<dbReference type="InterPro" id="IPR043502">
    <property type="entry name" value="DNA/RNA_pol_sf"/>
</dbReference>
<dbReference type="PaxDb" id="3827-XP_004488902.1"/>
<feature type="region of interest" description="Disordered" evidence="1">
    <location>
        <begin position="182"/>
        <end position="204"/>
    </location>
</feature>
<name>A0A1S2XG90_CICAR</name>
<keyword evidence="3" id="KW-1185">Reference proteome</keyword>
<dbReference type="AlphaFoldDB" id="A0A1S2XG90"/>
<reference evidence="3" key="1">
    <citation type="journal article" date="2013" name="Nat. Biotechnol.">
        <title>Draft genome sequence of chickpea (Cicer arietinum) provides a resource for trait improvement.</title>
        <authorList>
            <person name="Varshney R.K."/>
            <person name="Song C."/>
            <person name="Saxena R.K."/>
            <person name="Azam S."/>
            <person name="Yu S."/>
            <person name="Sharpe A.G."/>
            <person name="Cannon S."/>
            <person name="Baek J."/>
            <person name="Rosen B.D."/>
            <person name="Tar'an B."/>
            <person name="Millan T."/>
            <person name="Zhang X."/>
            <person name="Ramsay L.D."/>
            <person name="Iwata A."/>
            <person name="Wang Y."/>
            <person name="Nelson W."/>
            <person name="Farmer A.D."/>
            <person name="Gaur P.M."/>
            <person name="Soderlund C."/>
            <person name="Penmetsa R.V."/>
            <person name="Xu C."/>
            <person name="Bharti A.K."/>
            <person name="He W."/>
            <person name="Winter P."/>
            <person name="Zhao S."/>
            <person name="Hane J.K."/>
            <person name="Carrasquilla-Garcia N."/>
            <person name="Condie J.A."/>
            <person name="Upadhyaya H.D."/>
            <person name="Luo M.C."/>
            <person name="Thudi M."/>
            <person name="Gowda C.L."/>
            <person name="Singh N.P."/>
            <person name="Lichtenzveig J."/>
            <person name="Gali K.K."/>
            <person name="Rubio J."/>
            <person name="Nadarajan N."/>
            <person name="Dolezel J."/>
            <person name="Bansal K.C."/>
            <person name="Xu X."/>
            <person name="Edwards D."/>
            <person name="Zhang G."/>
            <person name="Kahl G."/>
            <person name="Gil J."/>
            <person name="Singh K.B."/>
            <person name="Datta S.K."/>
            <person name="Jackson S.A."/>
            <person name="Wang J."/>
            <person name="Cook D.R."/>
        </authorList>
    </citation>
    <scope>NUCLEOTIDE SEQUENCE [LARGE SCALE GENOMIC DNA]</scope>
    <source>
        <strain evidence="3">cv. CDC Frontier</strain>
    </source>
</reference>
<proteinExistence type="predicted"/>
<dbReference type="Proteomes" id="UP000087171">
    <property type="component" value="Chromosome Ca1"/>
</dbReference>